<evidence type="ECO:0000256" key="1">
    <source>
        <dbReference type="SAM" id="SignalP"/>
    </source>
</evidence>
<accession>A0A061RPB0</accession>
<keyword evidence="1" id="KW-0732">Signal</keyword>
<evidence type="ECO:0000313" key="2">
    <source>
        <dbReference type="EMBL" id="JAC74717.1"/>
    </source>
</evidence>
<feature type="chain" id="PRO_5001605913" evidence="1">
    <location>
        <begin position="17"/>
        <end position="52"/>
    </location>
</feature>
<feature type="non-terminal residue" evidence="2">
    <location>
        <position position="1"/>
    </location>
</feature>
<dbReference type="AlphaFoldDB" id="A0A061RPB0"/>
<reference evidence="2" key="1">
    <citation type="submission" date="2014-05" db="EMBL/GenBank/DDBJ databases">
        <title>The transcriptome of the halophilic microalga Tetraselmis sp. GSL018 isolated from the Great Salt Lake, Utah.</title>
        <authorList>
            <person name="Jinkerson R.E."/>
            <person name="D'Adamo S."/>
            <person name="Posewitz M.C."/>
        </authorList>
    </citation>
    <scope>NUCLEOTIDE SEQUENCE</scope>
    <source>
        <strain evidence="2">GSL018</strain>
    </source>
</reference>
<proteinExistence type="predicted"/>
<feature type="signal peptide" evidence="1">
    <location>
        <begin position="1"/>
        <end position="16"/>
    </location>
</feature>
<protein>
    <submittedName>
        <fullName evidence="2">Uncharacterized protein</fullName>
    </submittedName>
</protein>
<dbReference type="EMBL" id="GBEZ01011027">
    <property type="protein sequence ID" value="JAC74717.1"/>
    <property type="molecule type" value="Transcribed_RNA"/>
</dbReference>
<gene>
    <name evidence="2" type="ORF">TSPGSL018_25186</name>
</gene>
<name>A0A061RPB0_9CHLO</name>
<sequence length="52" mass="5774">SLFFLLIFCFAAKGTPRQLSACGLMKIELCQPLTTGDMVFNTLTNMSEERGQ</sequence>
<organism evidence="2">
    <name type="scientific">Tetraselmis sp. GSL018</name>
    <dbReference type="NCBI Taxonomy" id="582737"/>
    <lineage>
        <taxon>Eukaryota</taxon>
        <taxon>Viridiplantae</taxon>
        <taxon>Chlorophyta</taxon>
        <taxon>core chlorophytes</taxon>
        <taxon>Chlorodendrophyceae</taxon>
        <taxon>Chlorodendrales</taxon>
        <taxon>Chlorodendraceae</taxon>
        <taxon>Tetraselmis</taxon>
    </lineage>
</organism>